<evidence type="ECO:0000313" key="1">
    <source>
        <dbReference type="EMBL" id="VDM02877.1"/>
    </source>
</evidence>
<dbReference type="Proteomes" id="UP000275846">
    <property type="component" value="Unassembled WGS sequence"/>
</dbReference>
<accession>A0A183TJ43</accession>
<reference evidence="1 2" key="2">
    <citation type="submission" date="2018-11" db="EMBL/GenBank/DDBJ databases">
        <authorList>
            <consortium name="Pathogen Informatics"/>
        </authorList>
    </citation>
    <scope>NUCLEOTIDE SEQUENCE [LARGE SCALE GENOMIC DNA]</scope>
    <source>
        <strain evidence="1 2">NST_G2</strain>
    </source>
</reference>
<sequence length="158" mass="17358">MFVCLRPPAGPDTHAHACALNVAQTDPKTVTATHQVVLLALSIPTSACALTRKAGCLLIEYKSGADYPSAAPPHGSTTWNPQNEHKLVIRRRIPLSLVFSHAMDYDHRFDWDATEVVAMAKTKQARCFVGRDREYDDSVGLTDLLKEHACSVSPWSSD</sequence>
<protein>
    <submittedName>
        <fullName evidence="3">Inositol-pentakisphosphate 2-kinase</fullName>
    </submittedName>
</protein>
<gene>
    <name evidence="1" type="ORF">SSLN_LOCUS16491</name>
</gene>
<dbReference type="WBParaSite" id="SSLN_0001711901-mRNA-1">
    <property type="protein sequence ID" value="SSLN_0001711901-mRNA-1"/>
    <property type="gene ID" value="SSLN_0001711901"/>
</dbReference>
<organism evidence="3">
    <name type="scientific">Schistocephalus solidus</name>
    <name type="common">Tapeworm</name>
    <dbReference type="NCBI Taxonomy" id="70667"/>
    <lineage>
        <taxon>Eukaryota</taxon>
        <taxon>Metazoa</taxon>
        <taxon>Spiralia</taxon>
        <taxon>Lophotrochozoa</taxon>
        <taxon>Platyhelminthes</taxon>
        <taxon>Cestoda</taxon>
        <taxon>Eucestoda</taxon>
        <taxon>Diphyllobothriidea</taxon>
        <taxon>Diphyllobothriidae</taxon>
        <taxon>Schistocephalus</taxon>
    </lineage>
</organism>
<reference evidence="3" key="1">
    <citation type="submission" date="2016-06" db="UniProtKB">
        <authorList>
            <consortium name="WormBaseParasite"/>
        </authorList>
    </citation>
    <scope>IDENTIFICATION</scope>
</reference>
<evidence type="ECO:0000313" key="3">
    <source>
        <dbReference type="WBParaSite" id="SSLN_0001711901-mRNA-1"/>
    </source>
</evidence>
<name>A0A183TJ43_SCHSO</name>
<keyword evidence="2" id="KW-1185">Reference proteome</keyword>
<evidence type="ECO:0000313" key="2">
    <source>
        <dbReference type="Proteomes" id="UP000275846"/>
    </source>
</evidence>
<proteinExistence type="predicted"/>
<dbReference type="AlphaFoldDB" id="A0A183TJ43"/>
<dbReference type="EMBL" id="UYSU01041149">
    <property type="protein sequence ID" value="VDM02877.1"/>
    <property type="molecule type" value="Genomic_DNA"/>
</dbReference>